<reference evidence="3" key="1">
    <citation type="submission" date="2022-01" db="EMBL/GenBank/DDBJ databases">
        <title>Colwellia maritima, isolated from seawater.</title>
        <authorList>
            <person name="Kristyanto S."/>
            <person name="Jung J."/>
            <person name="Jeon C.O."/>
        </authorList>
    </citation>
    <scope>NUCLEOTIDE SEQUENCE</scope>
    <source>
        <strain evidence="3">MSW7</strain>
    </source>
</reference>
<dbReference type="PROSITE" id="PS50005">
    <property type="entry name" value="TPR"/>
    <property type="match status" value="4"/>
</dbReference>
<feature type="repeat" description="TPR" evidence="1">
    <location>
        <begin position="472"/>
        <end position="505"/>
    </location>
</feature>
<dbReference type="PANTHER" id="PTHR12558:SF13">
    <property type="entry name" value="CELL DIVISION CYCLE PROTEIN 27 HOMOLOG"/>
    <property type="match status" value="1"/>
</dbReference>
<feature type="repeat" description="TPR" evidence="1">
    <location>
        <begin position="124"/>
        <end position="157"/>
    </location>
</feature>
<dbReference type="NCBIfam" id="TIGR02917">
    <property type="entry name" value="PEP_TPR_lipo"/>
    <property type="match status" value="1"/>
</dbReference>
<evidence type="ECO:0000313" key="4">
    <source>
        <dbReference type="Proteomes" id="UP001139646"/>
    </source>
</evidence>
<feature type="repeat" description="TPR" evidence="1">
    <location>
        <begin position="192"/>
        <end position="225"/>
    </location>
</feature>
<dbReference type="PANTHER" id="PTHR12558">
    <property type="entry name" value="CELL DIVISION CYCLE 16,23,27"/>
    <property type="match status" value="1"/>
</dbReference>
<sequence length="933" mass="106025">MITALKYSLLFFTLSMHFNLMANDAYEDALKSFHQQKYDTTIIHLKNALKEDTDHIPSRILLAQTLIAQGKGEMAETELYDLQASGVDFNQIVALLAQSLVLQNKYKQVLEVATSGYRGNHIESLILFARGQAYLGLNQLRQAEEAFTETLKLESDFQLAMLGIAQVAMNQNDFAKANHYVDKALSLYEPLINAWIMKSTLYQMQGLNDQALTTIDKAIKKNPEHLQARLNRATLYISSENWLGAKQDLDYILAKIPLEPRARYLRAVVSAKLGNDEDSKTKLNEVIVTLNSIPDDVMMQNPSYLFLAGVTNFNFGNLEDAYHYFQNYLTIKENDYNSLRYIAIIELKQGKPENAKNLLTKATVYYPDSPALMSLLGISLMELGKIEQAKYYFEKVVNLTPGYADSLSNLAQNEILSGDYSQAISNLLDAKKSDDNSTSITLLLIEAYLKTKQFDKAKLLTKKLTEAQPLNSYFQQQHGIALGFSGEIAEARKAFEQAITIQPNNTQAIIHLVRMEFIEQGPEQAIKLLTSKLNAQPNNVPLIVELADMYMKNSQPDLALPLYQQAFDYDNQNAFTLTKLVDHYTVTGNAQKAEPILLAFLQKHPKNSDVKIKLGHLYGMLNKPLKAIQSFESAVTDSVDRTKTYMLLAQAQLKIDNRDEAIKSLNKATAWDEKRIEPLMMLFPITLSQKDYIRAEQVIYTLNKLIPEQDVVDILSAQLFVAKNEFVQAEQSYRKALKKYQSRKSTLGLFNALNKQQKYKESQLLIEKWIESHPQDILADIALAESYALQEKLPKSLALYQSMIDKYRRMPILLNNAANIALQLEELPLAAELANEAYQKAQKNPSVIDTLAWIKTKQNQRTEAISLYREALVVDYDNAEIKYHLAITLKAEKRDREAYKLLSEAVKAEQDFMDKKIAKQLLVQWKEEKSAEN</sequence>
<proteinExistence type="predicted"/>
<comment type="caution">
    <text evidence="3">The sequence shown here is derived from an EMBL/GenBank/DDBJ whole genome shotgun (WGS) entry which is preliminary data.</text>
</comment>
<dbReference type="EMBL" id="JAKKSL010000001">
    <property type="protein sequence ID" value="MCI2282250.1"/>
    <property type="molecule type" value="Genomic_DNA"/>
</dbReference>
<organism evidence="3 4">
    <name type="scientific">Colwellia maritima</name>
    <dbReference type="NCBI Taxonomy" id="2912588"/>
    <lineage>
        <taxon>Bacteria</taxon>
        <taxon>Pseudomonadati</taxon>
        <taxon>Pseudomonadota</taxon>
        <taxon>Gammaproteobacteria</taxon>
        <taxon>Alteromonadales</taxon>
        <taxon>Colwelliaceae</taxon>
        <taxon>Colwellia</taxon>
    </lineage>
</organism>
<dbReference type="InterPro" id="IPR019734">
    <property type="entry name" value="TPR_rpt"/>
</dbReference>
<feature type="chain" id="PRO_5047292757" evidence="2">
    <location>
        <begin position="23"/>
        <end position="933"/>
    </location>
</feature>
<protein>
    <submittedName>
        <fullName evidence="3">PEP-CTERM system TPR-repeat protein PrsT</fullName>
    </submittedName>
</protein>
<dbReference type="Proteomes" id="UP001139646">
    <property type="component" value="Unassembled WGS sequence"/>
</dbReference>
<dbReference type="InterPro" id="IPR011990">
    <property type="entry name" value="TPR-like_helical_dom_sf"/>
</dbReference>
<name>A0ABS9WWK3_9GAMM</name>
<keyword evidence="1" id="KW-0802">TPR repeat</keyword>
<dbReference type="RefSeq" id="WP_242282832.1">
    <property type="nucleotide sequence ID" value="NZ_JAKKSL010000001.1"/>
</dbReference>
<gene>
    <name evidence="3" type="primary">prsT</name>
    <name evidence="3" type="ORF">L3081_01055</name>
</gene>
<evidence type="ECO:0000313" key="3">
    <source>
        <dbReference type="EMBL" id="MCI2282250.1"/>
    </source>
</evidence>
<keyword evidence="4" id="KW-1185">Reference proteome</keyword>
<dbReference type="Pfam" id="PF13432">
    <property type="entry name" value="TPR_16"/>
    <property type="match status" value="3"/>
</dbReference>
<dbReference type="InterPro" id="IPR014266">
    <property type="entry name" value="PEP-CTERM_TPR_PrsT"/>
</dbReference>
<dbReference type="Pfam" id="PF14559">
    <property type="entry name" value="TPR_19"/>
    <property type="match status" value="2"/>
</dbReference>
<dbReference type="SUPFAM" id="SSF48452">
    <property type="entry name" value="TPR-like"/>
    <property type="match status" value="5"/>
</dbReference>
<accession>A0ABS9WWK3</accession>
<evidence type="ECO:0000256" key="2">
    <source>
        <dbReference type="SAM" id="SignalP"/>
    </source>
</evidence>
<dbReference type="Pfam" id="PF13181">
    <property type="entry name" value="TPR_8"/>
    <property type="match status" value="2"/>
</dbReference>
<dbReference type="SMART" id="SM00028">
    <property type="entry name" value="TPR"/>
    <property type="match status" value="18"/>
</dbReference>
<dbReference type="Gene3D" id="1.25.40.10">
    <property type="entry name" value="Tetratricopeptide repeat domain"/>
    <property type="match status" value="4"/>
</dbReference>
<feature type="signal peptide" evidence="2">
    <location>
        <begin position="1"/>
        <end position="22"/>
    </location>
</feature>
<evidence type="ECO:0000256" key="1">
    <source>
        <dbReference type="PROSITE-ProRule" id="PRU00339"/>
    </source>
</evidence>
<keyword evidence="2" id="KW-0732">Signal</keyword>
<feature type="repeat" description="TPR" evidence="1">
    <location>
        <begin position="370"/>
        <end position="403"/>
    </location>
</feature>